<gene>
    <name evidence="2" type="ORF">GTA08_BOTSDO10709</name>
</gene>
<keyword evidence="3" id="KW-1185">Reference proteome</keyword>
<feature type="compositionally biased region" description="Polar residues" evidence="1">
    <location>
        <begin position="31"/>
        <end position="41"/>
    </location>
</feature>
<dbReference type="OrthoDB" id="407617at2759"/>
<dbReference type="AlphaFoldDB" id="A0A8H4ILQ5"/>
<dbReference type="EMBL" id="WWBZ02000082">
    <property type="protein sequence ID" value="KAF4301503.1"/>
    <property type="molecule type" value="Genomic_DNA"/>
</dbReference>
<protein>
    <submittedName>
        <fullName evidence="2">Uncharacterized protein</fullName>
    </submittedName>
</protein>
<accession>A0A8H4ILQ5</accession>
<dbReference type="Proteomes" id="UP000572817">
    <property type="component" value="Unassembled WGS sequence"/>
</dbReference>
<reference evidence="2" key="1">
    <citation type="submission" date="2020-04" db="EMBL/GenBank/DDBJ databases">
        <title>Genome Assembly and Annotation of Botryosphaeria dothidea sdau 11-99, a Latent Pathogen of Apple Fruit Ring Rot in China.</title>
        <authorList>
            <person name="Yu C."/>
            <person name="Diao Y."/>
            <person name="Lu Q."/>
            <person name="Zhao J."/>
            <person name="Cui S."/>
            <person name="Peng C."/>
            <person name="He B."/>
            <person name="Liu H."/>
        </authorList>
    </citation>
    <scope>NUCLEOTIDE SEQUENCE [LARGE SCALE GENOMIC DNA]</scope>
    <source>
        <strain evidence="2">Sdau11-99</strain>
    </source>
</reference>
<feature type="compositionally biased region" description="Polar residues" evidence="1">
    <location>
        <begin position="151"/>
        <end position="167"/>
    </location>
</feature>
<sequence length="289" mass="31636">MSSSSSIAGRPQASSSAQPTTTPDSEPMSGVQFSALNQGSLPLSVRMHRRNRFGLRPPPPTQRGSTNLFPRLDLSAVNVGLIGAPTLAPENTPAPSNAPSDRSRPGQGLPTIEEALERLPELSSDISSASTTLAEMAAPEYEDGFLHSSPVLPSSPTMMGRSSTPPSQRGVREHSDWQEDIEGELDRSLARLANLARDDHEQDPSLPTEGHYTRRLDAAIERQRVRYTYLQEAKSTITSLLLQNARMYSMMEFLGAEVIEDPQVASAVAQLLTEVDREDREEDEEDEEQ</sequence>
<evidence type="ECO:0000313" key="2">
    <source>
        <dbReference type="EMBL" id="KAF4301503.1"/>
    </source>
</evidence>
<feature type="region of interest" description="Disordered" evidence="1">
    <location>
        <begin position="85"/>
        <end position="108"/>
    </location>
</feature>
<organism evidence="2 3">
    <name type="scientific">Botryosphaeria dothidea</name>
    <dbReference type="NCBI Taxonomy" id="55169"/>
    <lineage>
        <taxon>Eukaryota</taxon>
        <taxon>Fungi</taxon>
        <taxon>Dikarya</taxon>
        <taxon>Ascomycota</taxon>
        <taxon>Pezizomycotina</taxon>
        <taxon>Dothideomycetes</taxon>
        <taxon>Dothideomycetes incertae sedis</taxon>
        <taxon>Botryosphaeriales</taxon>
        <taxon>Botryosphaeriaceae</taxon>
        <taxon>Botryosphaeria</taxon>
    </lineage>
</organism>
<feature type="region of interest" description="Disordered" evidence="1">
    <location>
        <begin position="145"/>
        <end position="174"/>
    </location>
</feature>
<comment type="caution">
    <text evidence="2">The sequence shown here is derived from an EMBL/GenBank/DDBJ whole genome shotgun (WGS) entry which is preliminary data.</text>
</comment>
<feature type="compositionally biased region" description="Polar residues" evidence="1">
    <location>
        <begin position="1"/>
        <end position="24"/>
    </location>
</feature>
<proteinExistence type="predicted"/>
<evidence type="ECO:0000313" key="3">
    <source>
        <dbReference type="Proteomes" id="UP000572817"/>
    </source>
</evidence>
<evidence type="ECO:0000256" key="1">
    <source>
        <dbReference type="SAM" id="MobiDB-lite"/>
    </source>
</evidence>
<name>A0A8H4ILQ5_9PEZI</name>
<feature type="region of interest" description="Disordered" evidence="1">
    <location>
        <begin position="1"/>
        <end position="67"/>
    </location>
</feature>